<accession>A0A316GGA0</accession>
<evidence type="ECO:0000256" key="3">
    <source>
        <dbReference type="ARBA" id="ARBA00005349"/>
    </source>
</evidence>
<organism evidence="10 11">
    <name type="scientific">Pleionea mediterranea</name>
    <dbReference type="NCBI Taxonomy" id="523701"/>
    <lineage>
        <taxon>Bacteria</taxon>
        <taxon>Pseudomonadati</taxon>
        <taxon>Pseudomonadota</taxon>
        <taxon>Gammaproteobacteria</taxon>
        <taxon>Oceanospirillales</taxon>
        <taxon>Pleioneaceae</taxon>
        <taxon>Pleionea</taxon>
    </lineage>
</organism>
<evidence type="ECO:0000256" key="4">
    <source>
        <dbReference type="ARBA" id="ARBA00022630"/>
    </source>
</evidence>
<dbReference type="FunFam" id="3.50.50.60:FF:000021">
    <property type="entry name" value="Ubiquinone biosynthesis monooxygenase COQ6"/>
    <property type="match status" value="1"/>
</dbReference>
<evidence type="ECO:0000256" key="8">
    <source>
        <dbReference type="ARBA" id="ARBA00065734"/>
    </source>
</evidence>
<sequence length="395" mass="43448">MHKVDVMINGGGMVGLALANLLPESVSVLVIEPFPSKSVDDCLTDLADQFDCRVSAISKKSQQILEKTQAWQAIPEQRITPYQNMNVWEANGSASLQFSAQQIAAENLGSIVENKLLRAALMQQANKRSGLTVMPSKVTSFERTDSKVLAELETGDRIEASLMVGADGALSKTRDAFNFETSEQDYQQLALVANIETEHPHQFTAWQRFLTSGPIAYLPLPDTKQCSIVWSASQSLASELLALPEAKMQSRIAAALDYRLGKVRLLTQCQSFPLVARHSHQYLQPRVALIGDAAHTIHPLAGQGVNLGFADAAQLAEQISQLHRNNKDIGLLLNLRPFERARKADNHLTQKAMTALNWVYQQQHPVIVLARNLGVSTINNSPVLKNQLVKQAMGL</sequence>
<dbReference type="NCBIfam" id="TIGR01988">
    <property type="entry name" value="Ubi-OHases"/>
    <property type="match status" value="1"/>
</dbReference>
<comment type="pathway">
    <text evidence="2">Cofactor biosynthesis; ubiquinone biosynthesis.</text>
</comment>
<dbReference type="InterPro" id="IPR010971">
    <property type="entry name" value="UbiH/COQ6"/>
</dbReference>
<dbReference type="Proteomes" id="UP000245790">
    <property type="component" value="Unassembled WGS sequence"/>
</dbReference>
<dbReference type="GO" id="GO:0071949">
    <property type="term" value="F:FAD binding"/>
    <property type="evidence" value="ECO:0007669"/>
    <property type="project" value="InterPro"/>
</dbReference>
<proteinExistence type="inferred from homology"/>
<evidence type="ECO:0000259" key="9">
    <source>
        <dbReference type="Pfam" id="PF01494"/>
    </source>
</evidence>
<dbReference type="InterPro" id="IPR036188">
    <property type="entry name" value="FAD/NAD-bd_sf"/>
</dbReference>
<evidence type="ECO:0000313" key="11">
    <source>
        <dbReference type="Proteomes" id="UP000245790"/>
    </source>
</evidence>
<dbReference type="PROSITE" id="PS01304">
    <property type="entry name" value="UBIH"/>
    <property type="match status" value="1"/>
</dbReference>
<reference evidence="10 11" key="1">
    <citation type="submission" date="2018-05" db="EMBL/GenBank/DDBJ databases">
        <title>Genomic Encyclopedia of Type Strains, Phase IV (KMG-IV): sequencing the most valuable type-strain genomes for metagenomic binning, comparative biology and taxonomic classification.</title>
        <authorList>
            <person name="Goeker M."/>
        </authorList>
    </citation>
    <scope>NUCLEOTIDE SEQUENCE [LARGE SCALE GENOMIC DNA]</scope>
    <source>
        <strain evidence="10 11">DSM 25350</strain>
    </source>
</reference>
<dbReference type="InterPro" id="IPR002938">
    <property type="entry name" value="FAD-bd"/>
</dbReference>
<evidence type="ECO:0000256" key="6">
    <source>
        <dbReference type="ARBA" id="ARBA00023002"/>
    </source>
</evidence>
<dbReference type="Pfam" id="PF01494">
    <property type="entry name" value="FAD_binding_3"/>
    <property type="match status" value="1"/>
</dbReference>
<comment type="subunit">
    <text evidence="8">Component of the Ubi complex metabolon, which regroups five ubiquinone biosynthesis proteins (UbiE, UbiF, UbiG, UbiH and UbiI) and two accessory factors (UbiK and the lipid-binding protein UbiJ).</text>
</comment>
<dbReference type="InterPro" id="IPR051205">
    <property type="entry name" value="UbiH/COQ6_monooxygenase"/>
</dbReference>
<dbReference type="GO" id="GO:0016705">
    <property type="term" value="F:oxidoreductase activity, acting on paired donors, with incorporation or reduction of molecular oxygen"/>
    <property type="evidence" value="ECO:0007669"/>
    <property type="project" value="InterPro"/>
</dbReference>
<dbReference type="SUPFAM" id="SSF51905">
    <property type="entry name" value="FAD/NAD(P)-binding domain"/>
    <property type="match status" value="1"/>
</dbReference>
<dbReference type="InterPro" id="IPR018168">
    <property type="entry name" value="Ubi_Hdrlase_CS"/>
</dbReference>
<feature type="domain" description="FAD-binding" evidence="9">
    <location>
        <begin position="3"/>
        <end position="331"/>
    </location>
</feature>
<evidence type="ECO:0000256" key="5">
    <source>
        <dbReference type="ARBA" id="ARBA00022827"/>
    </source>
</evidence>
<protein>
    <submittedName>
        <fullName evidence="10">2-octaprenyl-6-methoxyphenol hydroxylase /2-octaprenyl-3-methyl-6-methoxy-1,4-benzoquinol hydroxylase</fullName>
    </submittedName>
</protein>
<keyword evidence="4" id="KW-0285">Flavoprotein</keyword>
<dbReference type="AlphaFoldDB" id="A0A316GGA0"/>
<dbReference type="GO" id="GO:0004497">
    <property type="term" value="F:monooxygenase activity"/>
    <property type="evidence" value="ECO:0007669"/>
    <property type="project" value="UniProtKB-KW"/>
</dbReference>
<dbReference type="EMBL" id="QGGU01000002">
    <property type="protein sequence ID" value="PWK53737.1"/>
    <property type="molecule type" value="Genomic_DNA"/>
</dbReference>
<dbReference type="PRINTS" id="PR00420">
    <property type="entry name" value="RNGMNOXGNASE"/>
</dbReference>
<dbReference type="PANTHER" id="PTHR43876">
    <property type="entry name" value="UBIQUINONE BIOSYNTHESIS MONOOXYGENASE COQ6, MITOCHONDRIAL"/>
    <property type="match status" value="1"/>
</dbReference>
<dbReference type="Gene3D" id="3.50.50.60">
    <property type="entry name" value="FAD/NAD(P)-binding domain"/>
    <property type="match status" value="2"/>
</dbReference>
<comment type="cofactor">
    <cofactor evidence="1">
        <name>FAD</name>
        <dbReference type="ChEBI" id="CHEBI:57692"/>
    </cofactor>
</comment>
<keyword evidence="5" id="KW-0274">FAD</keyword>
<evidence type="ECO:0000256" key="1">
    <source>
        <dbReference type="ARBA" id="ARBA00001974"/>
    </source>
</evidence>
<name>A0A316GGA0_9GAMM</name>
<dbReference type="GO" id="GO:0006744">
    <property type="term" value="P:ubiquinone biosynthetic process"/>
    <property type="evidence" value="ECO:0007669"/>
    <property type="project" value="UniProtKB-UniPathway"/>
</dbReference>
<comment type="similarity">
    <text evidence="3">Belongs to the UbiH/COQ6 family.</text>
</comment>
<evidence type="ECO:0000256" key="7">
    <source>
        <dbReference type="ARBA" id="ARBA00023033"/>
    </source>
</evidence>
<dbReference type="PANTHER" id="PTHR43876:SF7">
    <property type="entry name" value="UBIQUINONE BIOSYNTHESIS MONOOXYGENASE COQ6, MITOCHONDRIAL"/>
    <property type="match status" value="1"/>
</dbReference>
<gene>
    <name evidence="10" type="ORF">C8D97_102126</name>
</gene>
<keyword evidence="11" id="KW-1185">Reference proteome</keyword>
<comment type="caution">
    <text evidence="10">The sequence shown here is derived from an EMBL/GenBank/DDBJ whole genome shotgun (WGS) entry which is preliminary data.</text>
</comment>
<evidence type="ECO:0000313" key="10">
    <source>
        <dbReference type="EMBL" id="PWK53737.1"/>
    </source>
</evidence>
<evidence type="ECO:0000256" key="2">
    <source>
        <dbReference type="ARBA" id="ARBA00004749"/>
    </source>
</evidence>
<keyword evidence="6" id="KW-0560">Oxidoreductase</keyword>
<keyword evidence="7" id="KW-0503">Monooxygenase</keyword>
<dbReference type="RefSeq" id="WP_245411388.1">
    <property type="nucleotide sequence ID" value="NZ_QGGU01000002.1"/>
</dbReference>
<dbReference type="GO" id="GO:0110142">
    <property type="term" value="C:ubiquinone biosynthesis complex"/>
    <property type="evidence" value="ECO:0007669"/>
    <property type="project" value="UniProtKB-ARBA"/>
</dbReference>
<dbReference type="UniPathway" id="UPA00232"/>